<evidence type="ECO:0000313" key="2">
    <source>
        <dbReference type="Proteomes" id="UP001642360"/>
    </source>
</evidence>
<evidence type="ECO:0000313" key="1">
    <source>
        <dbReference type="EMBL" id="CAK9177366.1"/>
    </source>
</evidence>
<comment type="caution">
    <text evidence="1">The sequence shown here is derived from an EMBL/GenBank/DDBJ whole genome shotgun (WGS) entry which is preliminary data.</text>
</comment>
<proteinExistence type="predicted"/>
<accession>A0ABC8U6I7</accession>
<dbReference type="PANTHER" id="PTHR47723:SF19">
    <property type="entry name" value="POLYNUCLEOTIDYL TRANSFERASE, RIBONUCLEASE H-LIKE SUPERFAMILY PROTEIN"/>
    <property type="match status" value="1"/>
</dbReference>
<evidence type="ECO:0008006" key="3">
    <source>
        <dbReference type="Google" id="ProtNLM"/>
    </source>
</evidence>
<dbReference type="AlphaFoldDB" id="A0ABC8U6I7"/>
<name>A0ABC8U6I7_9AQUA</name>
<protein>
    <recommendedName>
        <fullName evidence="3">RNase H type-1 domain-containing protein</fullName>
    </recommendedName>
</protein>
<dbReference type="InterPro" id="IPR053151">
    <property type="entry name" value="RNase_H-like"/>
</dbReference>
<dbReference type="EMBL" id="CAUOFW020007046">
    <property type="protein sequence ID" value="CAK9177366.1"/>
    <property type="molecule type" value="Genomic_DNA"/>
</dbReference>
<sequence length="114" mass="12583">MAKRRIANIAIVKAIEGSGLYIHRFSDEPRVLDTSNTTRWKPPLPPNLKFNCDETFDSKTKKSDVGMVLRDSKGTLIEGRGMKIPFVSSCYAEALAVREACLWALSIGAVVLKA</sequence>
<organism evidence="1 2">
    <name type="scientific">Ilex paraguariensis</name>
    <name type="common">yerba mate</name>
    <dbReference type="NCBI Taxonomy" id="185542"/>
    <lineage>
        <taxon>Eukaryota</taxon>
        <taxon>Viridiplantae</taxon>
        <taxon>Streptophyta</taxon>
        <taxon>Embryophyta</taxon>
        <taxon>Tracheophyta</taxon>
        <taxon>Spermatophyta</taxon>
        <taxon>Magnoliopsida</taxon>
        <taxon>eudicotyledons</taxon>
        <taxon>Gunneridae</taxon>
        <taxon>Pentapetalae</taxon>
        <taxon>asterids</taxon>
        <taxon>campanulids</taxon>
        <taxon>Aquifoliales</taxon>
        <taxon>Aquifoliaceae</taxon>
        <taxon>Ilex</taxon>
    </lineage>
</organism>
<gene>
    <name evidence="1" type="ORF">ILEXP_LOCUS47250</name>
</gene>
<reference evidence="1 2" key="1">
    <citation type="submission" date="2024-02" db="EMBL/GenBank/DDBJ databases">
        <authorList>
            <person name="Vignale AGUSTIN F."/>
            <person name="Sosa J E."/>
            <person name="Modenutti C."/>
        </authorList>
    </citation>
    <scope>NUCLEOTIDE SEQUENCE [LARGE SCALE GENOMIC DNA]</scope>
</reference>
<keyword evidence="2" id="KW-1185">Reference proteome</keyword>
<dbReference type="Proteomes" id="UP001642360">
    <property type="component" value="Unassembled WGS sequence"/>
</dbReference>
<dbReference type="PANTHER" id="PTHR47723">
    <property type="entry name" value="OS05G0353850 PROTEIN"/>
    <property type="match status" value="1"/>
</dbReference>